<gene>
    <name evidence="3" type="primary">LOC112687205</name>
</gene>
<name>A0A8B8FYH3_9HEMI</name>
<proteinExistence type="predicted"/>
<organism evidence="2 3">
    <name type="scientific">Sipha flava</name>
    <name type="common">yellow sugarcane aphid</name>
    <dbReference type="NCBI Taxonomy" id="143950"/>
    <lineage>
        <taxon>Eukaryota</taxon>
        <taxon>Metazoa</taxon>
        <taxon>Ecdysozoa</taxon>
        <taxon>Arthropoda</taxon>
        <taxon>Hexapoda</taxon>
        <taxon>Insecta</taxon>
        <taxon>Pterygota</taxon>
        <taxon>Neoptera</taxon>
        <taxon>Paraneoptera</taxon>
        <taxon>Hemiptera</taxon>
        <taxon>Sternorrhyncha</taxon>
        <taxon>Aphidomorpha</taxon>
        <taxon>Aphidoidea</taxon>
        <taxon>Aphididae</taxon>
        <taxon>Sipha</taxon>
    </lineage>
</organism>
<accession>A0A8B8FYH3</accession>
<sequence>MNIINDDDIENFLLDIPSDGESFSGVSELDDSDNDKIYTPSNTILHDISASSSDSNDEEHYHNQLPTPPVNGRTSRSSKTIIKPIQQTVPSFEPPYTPPLWGKSELLPPVELFSDDLPCGPAEIFEELEDKSPYNIFCQIYNILVLC</sequence>
<evidence type="ECO:0000313" key="2">
    <source>
        <dbReference type="Proteomes" id="UP000694846"/>
    </source>
</evidence>
<dbReference type="OrthoDB" id="6600797at2759"/>
<feature type="compositionally biased region" description="Polar residues" evidence="1">
    <location>
        <begin position="72"/>
        <end position="90"/>
    </location>
</feature>
<dbReference type="Proteomes" id="UP000694846">
    <property type="component" value="Unplaced"/>
</dbReference>
<reference evidence="3" key="1">
    <citation type="submission" date="2025-08" db="UniProtKB">
        <authorList>
            <consortium name="RefSeq"/>
        </authorList>
    </citation>
    <scope>IDENTIFICATION</scope>
    <source>
        <tissue evidence="3">Whole body</tissue>
    </source>
</reference>
<evidence type="ECO:0000313" key="3">
    <source>
        <dbReference type="RefSeq" id="XP_025415578.1"/>
    </source>
</evidence>
<evidence type="ECO:0000256" key="1">
    <source>
        <dbReference type="SAM" id="MobiDB-lite"/>
    </source>
</evidence>
<keyword evidence="2" id="KW-1185">Reference proteome</keyword>
<feature type="compositionally biased region" description="Polar residues" evidence="1">
    <location>
        <begin position="39"/>
        <end position="54"/>
    </location>
</feature>
<dbReference type="AlphaFoldDB" id="A0A8B8FYH3"/>
<protein>
    <submittedName>
        <fullName evidence="3">Uncharacterized protein LOC112687205</fullName>
    </submittedName>
</protein>
<dbReference type="RefSeq" id="XP_025415578.1">
    <property type="nucleotide sequence ID" value="XM_025559793.1"/>
</dbReference>
<dbReference type="GeneID" id="112687205"/>
<feature type="region of interest" description="Disordered" evidence="1">
    <location>
        <begin position="16"/>
        <end position="94"/>
    </location>
</feature>